<accession>A0A370DEQ5</accession>
<dbReference type="PANTHER" id="PTHR30537">
    <property type="entry name" value="HTH-TYPE TRANSCRIPTIONAL REGULATOR"/>
    <property type="match status" value="1"/>
</dbReference>
<gene>
    <name evidence="6" type="ORF">DIZ80_10955</name>
</gene>
<dbReference type="PRINTS" id="PR00039">
    <property type="entry name" value="HTHLYSR"/>
</dbReference>
<evidence type="ECO:0000259" key="5">
    <source>
        <dbReference type="PROSITE" id="PS50931"/>
    </source>
</evidence>
<dbReference type="GO" id="GO:0003700">
    <property type="term" value="F:DNA-binding transcription factor activity"/>
    <property type="evidence" value="ECO:0007669"/>
    <property type="project" value="InterPro"/>
</dbReference>
<comment type="caution">
    <text evidence="6">The sequence shown here is derived from an EMBL/GenBank/DDBJ whole genome shotgun (WGS) entry which is preliminary data.</text>
</comment>
<keyword evidence="2" id="KW-0805">Transcription regulation</keyword>
<sequence>MYVNLPPLNSIRVFDAAARTGSFKKAAEELYVTPTAVSHQIKALEAALGTLLFVRKTRAIELTHDGNLLAKTAYNVLQQLANTVSEISSTKNIITVSTTSSFAAMWLVPNLTKFYQLHPDIEVAVKTGEQLDDLEKDRRVDLAIRYGIYDETSVNASLLVTEKIGMYATPGYIENLASGQSINLLETRWQLQNTNLPVFTWHALRKNSGNYKNIESVRQFTQEHHIIQAALAGQGIALVSNLLVKNVLEQGWLTQCDYVETDQEIEGLSYYLLVPEHNAYSKSIISFKDWLLEELK</sequence>
<dbReference type="Gene3D" id="1.10.10.10">
    <property type="entry name" value="Winged helix-like DNA-binding domain superfamily/Winged helix DNA-binding domain"/>
    <property type="match status" value="1"/>
</dbReference>
<name>A0A370DEQ5_9GAMM</name>
<feature type="domain" description="HTH lysR-type" evidence="5">
    <location>
        <begin position="6"/>
        <end position="63"/>
    </location>
</feature>
<dbReference type="InterPro" id="IPR036390">
    <property type="entry name" value="WH_DNA-bd_sf"/>
</dbReference>
<dbReference type="GO" id="GO:0043565">
    <property type="term" value="F:sequence-specific DNA binding"/>
    <property type="evidence" value="ECO:0007669"/>
    <property type="project" value="TreeGrafter"/>
</dbReference>
<dbReference type="PROSITE" id="PS50931">
    <property type="entry name" value="HTH_LYSR"/>
    <property type="match status" value="1"/>
</dbReference>
<dbReference type="AlphaFoldDB" id="A0A370DEQ5"/>
<dbReference type="InterPro" id="IPR005119">
    <property type="entry name" value="LysR_subst-bd"/>
</dbReference>
<organism evidence="6 7">
    <name type="scientific">endosymbiont of Galathealinum brachiosum</name>
    <dbReference type="NCBI Taxonomy" id="2200906"/>
    <lineage>
        <taxon>Bacteria</taxon>
        <taxon>Pseudomonadati</taxon>
        <taxon>Pseudomonadota</taxon>
        <taxon>Gammaproteobacteria</taxon>
        <taxon>sulfur-oxidizing symbionts</taxon>
    </lineage>
</organism>
<evidence type="ECO:0000256" key="1">
    <source>
        <dbReference type="ARBA" id="ARBA00009437"/>
    </source>
</evidence>
<evidence type="ECO:0000313" key="6">
    <source>
        <dbReference type="EMBL" id="RDH82787.1"/>
    </source>
</evidence>
<dbReference type="InterPro" id="IPR000847">
    <property type="entry name" value="LysR_HTH_N"/>
</dbReference>
<dbReference type="FunFam" id="1.10.10.10:FF:000038">
    <property type="entry name" value="Glycine cleavage system transcriptional activator"/>
    <property type="match status" value="1"/>
</dbReference>
<dbReference type="Gene3D" id="3.40.190.290">
    <property type="match status" value="1"/>
</dbReference>
<dbReference type="Pfam" id="PF00126">
    <property type="entry name" value="HTH_1"/>
    <property type="match status" value="1"/>
</dbReference>
<keyword evidence="3" id="KW-0238">DNA-binding</keyword>
<reference evidence="6 7" key="1">
    <citation type="journal article" date="2018" name="ISME J.">
        <title>Endosymbiont genomes yield clues of tubeworm success.</title>
        <authorList>
            <person name="Li Y."/>
            <person name="Liles M.R."/>
            <person name="Halanych K.M."/>
        </authorList>
    </citation>
    <scope>NUCLEOTIDE SEQUENCE [LARGE SCALE GENOMIC DNA]</scope>
    <source>
        <strain evidence="6">A1464</strain>
    </source>
</reference>
<dbReference type="Proteomes" id="UP000254266">
    <property type="component" value="Unassembled WGS sequence"/>
</dbReference>
<evidence type="ECO:0000256" key="4">
    <source>
        <dbReference type="ARBA" id="ARBA00023163"/>
    </source>
</evidence>
<dbReference type="InterPro" id="IPR058163">
    <property type="entry name" value="LysR-type_TF_proteobact-type"/>
</dbReference>
<dbReference type="EMBL" id="QFXC01000011">
    <property type="protein sequence ID" value="RDH82787.1"/>
    <property type="molecule type" value="Genomic_DNA"/>
</dbReference>
<evidence type="ECO:0000313" key="7">
    <source>
        <dbReference type="Proteomes" id="UP000254266"/>
    </source>
</evidence>
<dbReference type="SUPFAM" id="SSF46785">
    <property type="entry name" value="Winged helix' DNA-binding domain"/>
    <property type="match status" value="1"/>
</dbReference>
<keyword evidence="4" id="KW-0804">Transcription</keyword>
<dbReference type="Pfam" id="PF03466">
    <property type="entry name" value="LysR_substrate"/>
    <property type="match status" value="1"/>
</dbReference>
<evidence type="ECO:0000256" key="3">
    <source>
        <dbReference type="ARBA" id="ARBA00023125"/>
    </source>
</evidence>
<protein>
    <submittedName>
        <fullName evidence="6">LysR family transcriptional regulator</fullName>
    </submittedName>
</protein>
<comment type="similarity">
    <text evidence="1">Belongs to the LysR transcriptional regulatory family.</text>
</comment>
<keyword evidence="7" id="KW-1185">Reference proteome</keyword>
<dbReference type="GO" id="GO:0006351">
    <property type="term" value="P:DNA-templated transcription"/>
    <property type="evidence" value="ECO:0007669"/>
    <property type="project" value="TreeGrafter"/>
</dbReference>
<dbReference type="PANTHER" id="PTHR30537:SF26">
    <property type="entry name" value="GLYCINE CLEAVAGE SYSTEM TRANSCRIPTIONAL ACTIVATOR"/>
    <property type="match status" value="1"/>
</dbReference>
<evidence type="ECO:0000256" key="2">
    <source>
        <dbReference type="ARBA" id="ARBA00023015"/>
    </source>
</evidence>
<dbReference type="InterPro" id="IPR036388">
    <property type="entry name" value="WH-like_DNA-bd_sf"/>
</dbReference>
<dbReference type="SUPFAM" id="SSF53850">
    <property type="entry name" value="Periplasmic binding protein-like II"/>
    <property type="match status" value="1"/>
</dbReference>
<proteinExistence type="inferred from homology"/>